<dbReference type="PaxDb" id="6239-K01A2.6"/>
<dbReference type="GeneID" id="186818"/>
<dbReference type="UCSC" id="K01A2.6">
    <property type="organism name" value="c. elegans"/>
</dbReference>
<dbReference type="AlphaFoldDB" id="Q9TZ59"/>
<sequence>MILLGIVLLISYAFCQNVPTVILSGESRIVSRRILEVDLGTAQQLPVFHDQNFDRVPVQVVNRQDPNEHCDT</sequence>
<dbReference type="InParanoid" id="Q9TZ59"/>
<keyword evidence="3" id="KW-1185">Reference proteome</keyword>
<accession>Q9TZ59</accession>
<dbReference type="AGR" id="WB:WBGene00019281"/>
<feature type="signal peptide" evidence="1">
    <location>
        <begin position="1"/>
        <end position="15"/>
    </location>
</feature>
<evidence type="ECO:0000313" key="2">
    <source>
        <dbReference type="EMBL" id="CCD61955.2"/>
    </source>
</evidence>
<dbReference type="EMBL" id="BX284602">
    <property type="protein sequence ID" value="CCD61955.2"/>
    <property type="molecule type" value="Genomic_DNA"/>
</dbReference>
<evidence type="ECO:0000256" key="1">
    <source>
        <dbReference type="SAM" id="SignalP"/>
    </source>
</evidence>
<dbReference type="CTD" id="186818"/>
<reference evidence="2 3" key="1">
    <citation type="journal article" date="1998" name="Science">
        <title>Genome sequence of the nematode C. elegans: a platform for investigating biology.</title>
        <authorList>
            <consortium name="The C. elegans sequencing consortium"/>
            <person name="Sulson J.E."/>
            <person name="Waterston R."/>
        </authorList>
    </citation>
    <scope>NUCLEOTIDE SEQUENCE [LARGE SCALE GENOMIC DNA]</scope>
    <source>
        <strain evidence="2 3">Bristol N2</strain>
    </source>
</reference>
<feature type="chain" id="PRO_5012542541" evidence="1">
    <location>
        <begin position="16"/>
        <end position="72"/>
    </location>
</feature>
<evidence type="ECO:0000313" key="3">
    <source>
        <dbReference type="Proteomes" id="UP000001940"/>
    </source>
</evidence>
<protein>
    <submittedName>
        <fullName evidence="2">AMIN domain-containing protein</fullName>
    </submittedName>
</protein>
<dbReference type="KEGG" id="cel:CELE_K01A2.6"/>
<dbReference type="WormBase" id="K01A2.6">
    <property type="protein sequence ID" value="CE50815"/>
    <property type="gene ID" value="WBGene00019281"/>
</dbReference>
<name>Q9TZ59_CAEEL</name>
<dbReference type="RefSeq" id="NP_493700.2">
    <property type="nucleotide sequence ID" value="NM_061299.2"/>
</dbReference>
<evidence type="ECO:0000313" key="4">
    <source>
        <dbReference type="WormBase" id="K01A2.6"/>
    </source>
</evidence>
<keyword evidence="1" id="KW-0732">Signal</keyword>
<gene>
    <name evidence="2" type="ORF">CELE_K01A2.6</name>
    <name evidence="2 4" type="ORF">K01A2.6</name>
</gene>
<organism evidence="2 3">
    <name type="scientific">Caenorhabditis elegans</name>
    <dbReference type="NCBI Taxonomy" id="6239"/>
    <lineage>
        <taxon>Eukaryota</taxon>
        <taxon>Metazoa</taxon>
        <taxon>Ecdysozoa</taxon>
        <taxon>Nematoda</taxon>
        <taxon>Chromadorea</taxon>
        <taxon>Rhabditida</taxon>
        <taxon>Rhabditina</taxon>
        <taxon>Rhabditomorpha</taxon>
        <taxon>Rhabditoidea</taxon>
        <taxon>Rhabditidae</taxon>
        <taxon>Peloderinae</taxon>
        <taxon>Caenorhabditis</taxon>
    </lineage>
</organism>
<dbReference type="PIR" id="T33639">
    <property type="entry name" value="T33639"/>
</dbReference>
<proteinExistence type="predicted"/>
<dbReference type="HOGENOM" id="CLU_1572012_0_0_1"/>
<dbReference type="Proteomes" id="UP000001940">
    <property type="component" value="Chromosome II"/>
</dbReference>
<dbReference type="Bgee" id="WBGene00019281">
    <property type="expression patterns" value="Expressed in pharyngeal muscle cell (C elegans) and 1 other cell type or tissue"/>
</dbReference>